<feature type="repeat" description="WD" evidence="11">
    <location>
        <begin position="1317"/>
        <end position="1350"/>
    </location>
</feature>
<evidence type="ECO:0000256" key="3">
    <source>
        <dbReference type="ARBA" id="ARBA00022527"/>
    </source>
</evidence>
<feature type="compositionally biased region" description="Low complexity" evidence="12">
    <location>
        <begin position="868"/>
        <end position="883"/>
    </location>
</feature>
<name>A0AA38M485_9CUCU</name>
<dbReference type="SUPFAM" id="SSF50978">
    <property type="entry name" value="WD40 repeat-like"/>
    <property type="match status" value="1"/>
</dbReference>
<dbReference type="CDD" id="cd13980">
    <property type="entry name" value="STKc_Vps15"/>
    <property type="match status" value="1"/>
</dbReference>
<dbReference type="Gene3D" id="1.25.10.10">
    <property type="entry name" value="Leucine-rich Repeat Variant"/>
    <property type="match status" value="1"/>
</dbReference>
<keyword evidence="6" id="KW-0677">Repeat</keyword>
<dbReference type="InterPro" id="IPR015943">
    <property type="entry name" value="WD40/YVTN_repeat-like_dom_sf"/>
</dbReference>
<dbReference type="FunFam" id="1.25.10.10:FF:000342">
    <property type="entry name" value="Serine/threonine-protein kinase VPS15"/>
    <property type="match status" value="1"/>
</dbReference>
<dbReference type="EMBL" id="JALNTZ010000008">
    <property type="protein sequence ID" value="KAJ3642279.1"/>
    <property type="molecule type" value="Genomic_DNA"/>
</dbReference>
<dbReference type="InterPro" id="IPR055231">
    <property type="entry name" value="2AA_helical"/>
</dbReference>
<comment type="subcellular location">
    <subcellularLocation>
        <location evidence="1">Cytoplasmic vesicle</location>
        <location evidence="1">Autophagosome</location>
    </subcellularLocation>
</comment>
<sequence>MGNQLVGIAPSQIFPVERYLTDHPELKFDIGLGSTRFFKVARAESQEGLVVVKVFAIHDPSLPLSSYKDQLDEIRKKLSSAVNCIPFQKIILTDKAGLIVREYVKYSLYDRISTRPFLTNIEKRWITFQILYALHQCHKVGVCHGDIKLENITVTSWNWVLLVDFASFKPTFVPDDNPADYSYFFDTSRRRTCYIAPERFTKTSSSENSALITETACDSGDLTPAMDIFSTGCALLELWNELHVPFEYSQLLAYRSGKYSPQKHLDKLNDPSLKSLISSMIEIDPSKRLSAEDYLAKERGKLFPEYFFTFLQSYMLIFSSTPILSPDEKILRLKSDIGNIFKFLGPIKHAYEDDEKYDLEKCDKGESEGLVIIISLVTSCIRGLHDCSSKLCSLEILLELSNHANDETILDRILPYIMYLARDFSSRVKISAINTITKCLDLVQQLPKSDSNIFPEYVLPGLAHLAADPNTCVRAAYAKNIATLAEIALRYLDQIQNDWYDNNISKQKYTHTFNYELELQALHEMVEQTVSVLLTDSQALVKQTLIENGITKLCVFFGKHKANDVLLSHMITFLNDKDDKQLRGSFFDCIVGVAAYIGWHCSGILTPLLLQGLTDSCEFVTTKSINAMSALTELGLLTKPALCEMVSECSCFLVHPNLWIRQAVVGFITTTTRALSVLDVQCKIIPNLSMYMKYPLIQIDKPELLLESLESPIPRNIYDSVVTFTDIEPLYKFLKERKIAREAALLGRVTGLDWCPASIKNLFRRLEANGLTDTMEDYLLKMESHVKKINKHKVSVIPKYSYTDGKIELQSYNGNQVKSHVFYLGEAQKTDFIAERRLQRTNTSGSIDTNINSDWNYSSDILTRHSESTNSGGMSSRSTSSRPSSPPPDPHTPFISTDPSSNISLHERSYIQYFYNSITVITIPDRRSSCYLELNKLKIKQQEHYLEALRGKEWTEQAAWQPQLPPPEWNLRGVLVAHLHEHRGAVTRLCTVPDKPLFASCSADGYVRLWDCAKMEGRNIANRSKQHFKVANGAAVSGMAVCDGGQTLAAATVDGAMNILRLDPAGNKMNLFQTRQLNLDEEGYAVDVQTLDSGFQNLVVYATLYGSIVGWDLRAPGTAWRLENSLEKGFITSFCVDSYQSLLTLGTSHGHYKAWDLRFQLPINSFDQPGSEKIKKVIRHPTEPSWIISSVHGNNKILMWNMETKQLERILWGSTDPPLSQVTTQSSSDTICALLAGCIDRSPFVLSGGTDQRVRFWNLDSPANSHLVAPAASDNGAKVTFASRLIDGFPVIYENPVVEKNKESGEDAPRGGPEQPPAGHRDCITDIALCKASQCFMVSASRDGIVKVWK</sequence>
<dbReference type="InterPro" id="IPR001680">
    <property type="entry name" value="WD40_rpt"/>
</dbReference>
<dbReference type="GO" id="GO:0005524">
    <property type="term" value="F:ATP binding"/>
    <property type="evidence" value="ECO:0007669"/>
    <property type="project" value="UniProtKB-KW"/>
</dbReference>
<feature type="region of interest" description="Disordered" evidence="12">
    <location>
        <begin position="866"/>
        <end position="900"/>
    </location>
</feature>
<evidence type="ECO:0000259" key="13">
    <source>
        <dbReference type="PROSITE" id="PS50011"/>
    </source>
</evidence>
<dbReference type="SMART" id="SM00220">
    <property type="entry name" value="S_TKc"/>
    <property type="match status" value="1"/>
</dbReference>
<dbReference type="PROSITE" id="PS50082">
    <property type="entry name" value="WD_REPEATS_2"/>
    <property type="match status" value="2"/>
</dbReference>
<dbReference type="Proteomes" id="UP001168821">
    <property type="component" value="Unassembled WGS sequence"/>
</dbReference>
<evidence type="ECO:0000256" key="4">
    <source>
        <dbReference type="ARBA" id="ARBA00022574"/>
    </source>
</evidence>
<dbReference type="PROSITE" id="PS50011">
    <property type="entry name" value="PROTEIN_KINASE_DOM"/>
    <property type="match status" value="1"/>
</dbReference>
<evidence type="ECO:0000256" key="9">
    <source>
        <dbReference type="ARBA" id="ARBA00022840"/>
    </source>
</evidence>
<dbReference type="FunFam" id="1.10.510.10:FF:000497">
    <property type="entry name" value="Phosphoinositide 3-kinase regulatory subunit"/>
    <property type="match status" value="1"/>
</dbReference>
<dbReference type="SMART" id="SM00320">
    <property type="entry name" value="WD40"/>
    <property type="match status" value="4"/>
</dbReference>
<dbReference type="InterPro" id="IPR021133">
    <property type="entry name" value="HEAT_type_2"/>
</dbReference>
<dbReference type="Gene3D" id="1.10.510.10">
    <property type="entry name" value="Transferase(Phosphotransferase) domain 1"/>
    <property type="match status" value="1"/>
</dbReference>
<dbReference type="InterPro" id="IPR000719">
    <property type="entry name" value="Prot_kinase_dom"/>
</dbReference>
<evidence type="ECO:0000256" key="11">
    <source>
        <dbReference type="PROSITE-ProRule" id="PRU00221"/>
    </source>
</evidence>
<evidence type="ECO:0000256" key="10">
    <source>
        <dbReference type="PROSITE-ProRule" id="PRU00103"/>
    </source>
</evidence>
<dbReference type="Pfam" id="PF00069">
    <property type="entry name" value="Pkinase"/>
    <property type="match status" value="1"/>
</dbReference>
<evidence type="ECO:0000313" key="15">
    <source>
        <dbReference type="Proteomes" id="UP001168821"/>
    </source>
</evidence>
<keyword evidence="5" id="KW-0808">Transferase</keyword>
<evidence type="ECO:0000313" key="14">
    <source>
        <dbReference type="EMBL" id="KAJ3642279.1"/>
    </source>
</evidence>
<evidence type="ECO:0000256" key="7">
    <source>
        <dbReference type="ARBA" id="ARBA00022741"/>
    </source>
</evidence>
<dbReference type="GO" id="GO:0034271">
    <property type="term" value="C:phosphatidylinositol 3-kinase complex, class III, type I"/>
    <property type="evidence" value="ECO:0007669"/>
    <property type="project" value="TreeGrafter"/>
</dbReference>
<feature type="repeat" description="WD" evidence="11">
    <location>
        <begin position="979"/>
        <end position="1011"/>
    </location>
</feature>
<accession>A0AA38M485</accession>
<evidence type="ECO:0000256" key="12">
    <source>
        <dbReference type="SAM" id="MobiDB-lite"/>
    </source>
</evidence>
<dbReference type="PROSITE" id="PS50077">
    <property type="entry name" value="HEAT_REPEAT"/>
    <property type="match status" value="1"/>
</dbReference>
<keyword evidence="3" id="KW-0723">Serine/threonine-protein kinase</keyword>
<organism evidence="14 15">
    <name type="scientific">Zophobas morio</name>
    <dbReference type="NCBI Taxonomy" id="2755281"/>
    <lineage>
        <taxon>Eukaryota</taxon>
        <taxon>Metazoa</taxon>
        <taxon>Ecdysozoa</taxon>
        <taxon>Arthropoda</taxon>
        <taxon>Hexapoda</taxon>
        <taxon>Insecta</taxon>
        <taxon>Pterygota</taxon>
        <taxon>Neoptera</taxon>
        <taxon>Endopterygota</taxon>
        <taxon>Coleoptera</taxon>
        <taxon>Polyphaga</taxon>
        <taxon>Cucujiformia</taxon>
        <taxon>Tenebrionidae</taxon>
        <taxon>Zophobas</taxon>
    </lineage>
</organism>
<dbReference type="PROSITE" id="PS50294">
    <property type="entry name" value="WD_REPEATS_REGION"/>
    <property type="match status" value="2"/>
</dbReference>
<dbReference type="InterPro" id="IPR011009">
    <property type="entry name" value="Kinase-like_dom_sf"/>
</dbReference>
<dbReference type="InterPro" id="IPR008271">
    <property type="entry name" value="Ser/Thr_kinase_AS"/>
</dbReference>
<dbReference type="InterPro" id="IPR011989">
    <property type="entry name" value="ARM-like"/>
</dbReference>
<evidence type="ECO:0000256" key="5">
    <source>
        <dbReference type="ARBA" id="ARBA00022679"/>
    </source>
</evidence>
<gene>
    <name evidence="14" type="ORF">Zmor_025079</name>
</gene>
<dbReference type="GO" id="GO:0006623">
    <property type="term" value="P:protein targeting to vacuole"/>
    <property type="evidence" value="ECO:0007669"/>
    <property type="project" value="TreeGrafter"/>
</dbReference>
<dbReference type="SUPFAM" id="SSF48371">
    <property type="entry name" value="ARM repeat"/>
    <property type="match status" value="1"/>
</dbReference>
<feature type="repeat" description="HEAT" evidence="10">
    <location>
        <begin position="458"/>
        <end position="488"/>
    </location>
</feature>
<keyword evidence="15" id="KW-1185">Reference proteome</keyword>
<dbReference type="GO" id="GO:0045324">
    <property type="term" value="P:late endosome to vacuole transport"/>
    <property type="evidence" value="ECO:0007669"/>
    <property type="project" value="InterPro"/>
</dbReference>
<keyword evidence="8" id="KW-0418">Kinase</keyword>
<dbReference type="PANTHER" id="PTHR17583:SF0">
    <property type="entry name" value="PHOSPHOINOSITIDE 3-KINASE REGULATORY SUBUNIT 4"/>
    <property type="match status" value="1"/>
</dbReference>
<dbReference type="GO" id="GO:0034272">
    <property type="term" value="C:phosphatidylinositol 3-kinase complex, class III, type II"/>
    <property type="evidence" value="ECO:0007669"/>
    <property type="project" value="TreeGrafter"/>
</dbReference>
<dbReference type="Gene3D" id="2.130.10.10">
    <property type="entry name" value="YVTN repeat-like/Quinoprotein amine dehydrogenase"/>
    <property type="match status" value="3"/>
</dbReference>
<dbReference type="PANTHER" id="PTHR17583">
    <property type="entry name" value="PHOSPHOINOSITIDE 3-KINASE REGULATORY SUBUNIT 4"/>
    <property type="match status" value="1"/>
</dbReference>
<evidence type="ECO:0000256" key="1">
    <source>
        <dbReference type="ARBA" id="ARBA00004419"/>
    </source>
</evidence>
<dbReference type="InterPro" id="IPR016024">
    <property type="entry name" value="ARM-type_fold"/>
</dbReference>
<keyword evidence="7" id="KW-0547">Nucleotide-binding</keyword>
<keyword evidence="4 11" id="KW-0853">WD repeat</keyword>
<evidence type="ECO:0000256" key="6">
    <source>
        <dbReference type="ARBA" id="ARBA00022737"/>
    </source>
</evidence>
<dbReference type="InterPro" id="IPR036322">
    <property type="entry name" value="WD40_repeat_dom_sf"/>
</dbReference>
<protein>
    <recommendedName>
        <fullName evidence="2">non-specific serine/threonine protein kinase</fullName>
        <ecNumber evidence="2">2.7.11.1</ecNumber>
    </recommendedName>
</protein>
<dbReference type="GO" id="GO:0004674">
    <property type="term" value="F:protein serine/threonine kinase activity"/>
    <property type="evidence" value="ECO:0007669"/>
    <property type="project" value="UniProtKB-KW"/>
</dbReference>
<keyword evidence="9" id="KW-0067">ATP-binding</keyword>
<evidence type="ECO:0000256" key="2">
    <source>
        <dbReference type="ARBA" id="ARBA00012513"/>
    </source>
</evidence>
<dbReference type="EC" id="2.7.11.1" evidence="2"/>
<dbReference type="GO" id="GO:0016236">
    <property type="term" value="P:macroautophagy"/>
    <property type="evidence" value="ECO:0007669"/>
    <property type="project" value="InterPro"/>
</dbReference>
<dbReference type="PROSITE" id="PS00108">
    <property type="entry name" value="PROTEIN_KINASE_ST"/>
    <property type="match status" value="1"/>
</dbReference>
<comment type="caution">
    <text evidence="14">The sequence shown here is derived from an EMBL/GenBank/DDBJ whole genome shotgun (WGS) entry which is preliminary data.</text>
</comment>
<dbReference type="SUPFAM" id="SSF56112">
    <property type="entry name" value="Protein kinase-like (PK-like)"/>
    <property type="match status" value="1"/>
</dbReference>
<dbReference type="InterPro" id="IPR045162">
    <property type="entry name" value="Vps15-like"/>
</dbReference>
<proteinExistence type="predicted"/>
<evidence type="ECO:0000256" key="8">
    <source>
        <dbReference type="ARBA" id="ARBA00022777"/>
    </source>
</evidence>
<dbReference type="GO" id="GO:0005770">
    <property type="term" value="C:late endosome"/>
    <property type="evidence" value="ECO:0007669"/>
    <property type="project" value="TreeGrafter"/>
</dbReference>
<dbReference type="GO" id="GO:0071561">
    <property type="term" value="C:nucleus-vacuole junction"/>
    <property type="evidence" value="ECO:0007669"/>
    <property type="project" value="TreeGrafter"/>
</dbReference>
<reference evidence="14" key="1">
    <citation type="journal article" date="2023" name="G3 (Bethesda)">
        <title>Whole genome assemblies of Zophobas morio and Tenebrio molitor.</title>
        <authorList>
            <person name="Kaur S."/>
            <person name="Stinson S.A."/>
            <person name="diCenzo G.C."/>
        </authorList>
    </citation>
    <scope>NUCLEOTIDE SEQUENCE</scope>
    <source>
        <strain evidence="14">QUZm001</strain>
    </source>
</reference>
<dbReference type="Pfam" id="PF00400">
    <property type="entry name" value="WD40"/>
    <property type="match status" value="2"/>
</dbReference>
<dbReference type="GO" id="GO:0005776">
    <property type="term" value="C:autophagosome"/>
    <property type="evidence" value="ECO:0007669"/>
    <property type="project" value="UniProtKB-SubCell"/>
</dbReference>
<feature type="domain" description="Protein kinase" evidence="13">
    <location>
        <begin position="26"/>
        <end position="308"/>
    </location>
</feature>
<dbReference type="Pfam" id="PF22956">
    <property type="entry name" value="VPS15-like_hel"/>
    <property type="match status" value="1"/>
</dbReference>